<name>A0ABP0B242_9PEZI</name>
<dbReference type="Proteomes" id="UP001642405">
    <property type="component" value="Unassembled WGS sequence"/>
</dbReference>
<sequence length="133" mass="15116">MLSIATLFDDEQRLLNRVWIVLLGLEALLVLYGAVSAVVRGVVAIRRRRPGGLRRAGNNYGRPRHVRIELPITAFEYEYEDDGRSDMDMDMDGAIGIGQDHYLDDVYYATEKFHTPTRPRAPARLFHSPSSKV</sequence>
<reference evidence="2 3" key="1">
    <citation type="submission" date="2024-01" db="EMBL/GenBank/DDBJ databases">
        <authorList>
            <person name="Allen C."/>
            <person name="Tagirdzhanova G."/>
        </authorList>
    </citation>
    <scope>NUCLEOTIDE SEQUENCE [LARGE SCALE GENOMIC DNA]</scope>
</reference>
<evidence type="ECO:0008006" key="4">
    <source>
        <dbReference type="Google" id="ProtNLM"/>
    </source>
</evidence>
<evidence type="ECO:0000313" key="2">
    <source>
        <dbReference type="EMBL" id="CAK7213578.1"/>
    </source>
</evidence>
<accession>A0ABP0B242</accession>
<proteinExistence type="predicted"/>
<comment type="caution">
    <text evidence="2">The sequence shown here is derived from an EMBL/GenBank/DDBJ whole genome shotgun (WGS) entry which is preliminary data.</text>
</comment>
<gene>
    <name evidence="2" type="ORF">SCUCBS95973_001846</name>
</gene>
<evidence type="ECO:0000256" key="1">
    <source>
        <dbReference type="SAM" id="Phobius"/>
    </source>
</evidence>
<evidence type="ECO:0000313" key="3">
    <source>
        <dbReference type="Proteomes" id="UP001642405"/>
    </source>
</evidence>
<dbReference type="EMBL" id="CAWUHB010000007">
    <property type="protein sequence ID" value="CAK7213578.1"/>
    <property type="molecule type" value="Genomic_DNA"/>
</dbReference>
<feature type="transmembrane region" description="Helical" evidence="1">
    <location>
        <begin position="20"/>
        <end position="45"/>
    </location>
</feature>
<keyword evidence="1" id="KW-0812">Transmembrane</keyword>
<keyword evidence="1" id="KW-1133">Transmembrane helix</keyword>
<organism evidence="2 3">
    <name type="scientific">Sporothrix curviconia</name>
    <dbReference type="NCBI Taxonomy" id="1260050"/>
    <lineage>
        <taxon>Eukaryota</taxon>
        <taxon>Fungi</taxon>
        <taxon>Dikarya</taxon>
        <taxon>Ascomycota</taxon>
        <taxon>Pezizomycotina</taxon>
        <taxon>Sordariomycetes</taxon>
        <taxon>Sordariomycetidae</taxon>
        <taxon>Ophiostomatales</taxon>
        <taxon>Ophiostomataceae</taxon>
        <taxon>Sporothrix</taxon>
    </lineage>
</organism>
<protein>
    <recommendedName>
        <fullName evidence="4">Integral membrane protein</fullName>
    </recommendedName>
</protein>
<keyword evidence="1" id="KW-0472">Membrane</keyword>
<keyword evidence="3" id="KW-1185">Reference proteome</keyword>